<organism evidence="2 3">
    <name type="scientific">Cucurbitaria berberidis CBS 394.84</name>
    <dbReference type="NCBI Taxonomy" id="1168544"/>
    <lineage>
        <taxon>Eukaryota</taxon>
        <taxon>Fungi</taxon>
        <taxon>Dikarya</taxon>
        <taxon>Ascomycota</taxon>
        <taxon>Pezizomycotina</taxon>
        <taxon>Dothideomycetes</taxon>
        <taxon>Pleosporomycetidae</taxon>
        <taxon>Pleosporales</taxon>
        <taxon>Pleosporineae</taxon>
        <taxon>Cucurbitariaceae</taxon>
        <taxon>Cucurbitaria</taxon>
    </lineage>
</organism>
<sequence>MYKGMSRNAATWARPIDMSAAVLQDPTAMRAYTGNSRMYGAGAREAADERLNEEVKARHAARRGVAGRQQRTTDQNVHDNSLAVIDEQLADARRRREFLEEELEKAKAIEDTLKRKRAKAVSNNNVQHLEKGKAEKERMRQAAFKRKLEESGGKPSGVTKRASPSKVPAAIVRKFGNKR</sequence>
<accession>A0A9P4L5F5</accession>
<feature type="region of interest" description="Disordered" evidence="1">
    <location>
        <begin position="117"/>
        <end position="179"/>
    </location>
</feature>
<gene>
    <name evidence="2" type="ORF">K460DRAFT_409702</name>
</gene>
<dbReference type="OrthoDB" id="10602548at2759"/>
<dbReference type="RefSeq" id="XP_040784850.1">
    <property type="nucleotide sequence ID" value="XM_040937282.1"/>
</dbReference>
<proteinExistence type="predicted"/>
<dbReference type="GeneID" id="63854532"/>
<dbReference type="EMBL" id="ML976618">
    <property type="protein sequence ID" value="KAF1842287.1"/>
    <property type="molecule type" value="Genomic_DNA"/>
</dbReference>
<feature type="region of interest" description="Disordered" evidence="1">
    <location>
        <begin position="58"/>
        <end position="79"/>
    </location>
</feature>
<name>A0A9P4L5F5_9PLEO</name>
<comment type="caution">
    <text evidence="2">The sequence shown here is derived from an EMBL/GenBank/DDBJ whole genome shotgun (WGS) entry which is preliminary data.</text>
</comment>
<reference evidence="2" key="1">
    <citation type="submission" date="2020-01" db="EMBL/GenBank/DDBJ databases">
        <authorList>
            <consortium name="DOE Joint Genome Institute"/>
            <person name="Haridas S."/>
            <person name="Albert R."/>
            <person name="Binder M."/>
            <person name="Bloem J."/>
            <person name="Labutti K."/>
            <person name="Salamov A."/>
            <person name="Andreopoulos B."/>
            <person name="Baker S.E."/>
            <person name="Barry K."/>
            <person name="Bills G."/>
            <person name="Bluhm B.H."/>
            <person name="Cannon C."/>
            <person name="Castanera R."/>
            <person name="Culley D.E."/>
            <person name="Daum C."/>
            <person name="Ezra D."/>
            <person name="Gonzalez J.B."/>
            <person name="Henrissat B."/>
            <person name="Kuo A."/>
            <person name="Liang C."/>
            <person name="Lipzen A."/>
            <person name="Lutzoni F."/>
            <person name="Magnuson J."/>
            <person name="Mondo S."/>
            <person name="Nolan M."/>
            <person name="Ohm R."/>
            <person name="Pangilinan J."/>
            <person name="Park H.-J."/>
            <person name="Ramirez L."/>
            <person name="Alfaro M."/>
            <person name="Sun H."/>
            <person name="Tritt A."/>
            <person name="Yoshinaga Y."/>
            <person name="Zwiers L.-H."/>
            <person name="Turgeon B.G."/>
            <person name="Goodwin S.B."/>
            <person name="Spatafora J.W."/>
            <person name="Crous P.W."/>
            <person name="Grigoriev I.V."/>
        </authorList>
    </citation>
    <scope>NUCLEOTIDE SEQUENCE</scope>
    <source>
        <strain evidence="2">CBS 394.84</strain>
    </source>
</reference>
<protein>
    <submittedName>
        <fullName evidence="2">Uncharacterized protein</fullName>
    </submittedName>
</protein>
<feature type="compositionally biased region" description="Basic and acidic residues" evidence="1">
    <location>
        <begin position="128"/>
        <end position="152"/>
    </location>
</feature>
<keyword evidence="3" id="KW-1185">Reference proteome</keyword>
<evidence type="ECO:0000256" key="1">
    <source>
        <dbReference type="SAM" id="MobiDB-lite"/>
    </source>
</evidence>
<dbReference type="AlphaFoldDB" id="A0A9P4L5F5"/>
<dbReference type="Proteomes" id="UP000800039">
    <property type="component" value="Unassembled WGS sequence"/>
</dbReference>
<evidence type="ECO:0000313" key="2">
    <source>
        <dbReference type="EMBL" id="KAF1842287.1"/>
    </source>
</evidence>
<evidence type="ECO:0000313" key="3">
    <source>
        <dbReference type="Proteomes" id="UP000800039"/>
    </source>
</evidence>